<sequence>MFNFPCDSSERVRHNLFIYLIIFCYLFIVFLFVGLFYFSVSRSKVSVEEMKHRNLFKNNNLGSLREFKNEGPLKGTTARNALQKNSSFAAFVDRMHAINRVFLVKKKRESEVETVSCPDPVDDDARDEARSAYIDAETKWLDCCLREFLERKSRYGSRKLFLLRLLGVLIVLMGVLWYFWPLWECLIDVEADAHFRVLAISPSSQPNEIKRAYREAVKRWHPDRNPNCESCRIQMIKIQQAHDVLLARGSQRFKLAEKYREELLQLRSLVFFRLYDMAFYAAQELYYFLRGNVMRNNGDEKGFSLSLQVGCRILTMGLFTMYEFLYISGFNIVVIFQMFYYCVSVTRISVAEREMSRMVKHSYFDFYREAVMFAGMPLLFHLSQRLMGKVEFFGEDGLEFFFRMSFGILYVLSHLYRMTPNIWDNVSAKKCSIPLNYLRLPAKSISYQSFLLTELGVILDDLFAFTCRVPSIYRFTVIVVHVIFLCELAWLPSDPPATVNLGRQYEKKRLRKKTDIEKGLNSNSEREMMKYFQHHLSPQERILVENLDDETITWIDVVTTKYKKRMDATVAAYMRQKRGSIRFDLASTLDLHEVVLLSITQSSPGSSIKVDVLFRVKDEVCSRLLALQRGPLGCVPPETSESEDYLGIIRRYAKITGKEGLYTPSEIWGLKLSNKKIKENDGAMNLVAFLFVCLLCVAAFSHTPSIKDYLRYSTDLSYFHQPLRDKWRVFVPSEHLLKRNGAGLITIFGHVFCFVDVLDVLKHM</sequence>
<feature type="transmembrane region" description="Helical" evidence="1">
    <location>
        <begin position="683"/>
        <end position="702"/>
    </location>
</feature>
<dbReference type="KEGG" id="tcr:506193.10"/>
<protein>
    <recommendedName>
        <fullName evidence="2">J domain-containing protein</fullName>
    </recommendedName>
</protein>
<dbReference type="OMA" id="YDNFLMR"/>
<evidence type="ECO:0000313" key="3">
    <source>
        <dbReference type="EMBL" id="EAN86796.1"/>
    </source>
</evidence>
<dbReference type="InterPro" id="IPR001623">
    <property type="entry name" value="DnaJ_domain"/>
</dbReference>
<dbReference type="AlphaFoldDB" id="Q4D2P6"/>
<dbReference type="InParanoid" id="Q4D2P6"/>
<dbReference type="SUPFAM" id="SSF46565">
    <property type="entry name" value="Chaperone J-domain"/>
    <property type="match status" value="1"/>
</dbReference>
<feature type="transmembrane region" description="Helical" evidence="1">
    <location>
        <begin position="161"/>
        <end position="180"/>
    </location>
</feature>
<dbReference type="Pfam" id="PF00226">
    <property type="entry name" value="DnaJ"/>
    <property type="match status" value="1"/>
</dbReference>
<dbReference type="PROSITE" id="PS50076">
    <property type="entry name" value="DNAJ_2"/>
    <property type="match status" value="1"/>
</dbReference>
<dbReference type="SMART" id="SM00271">
    <property type="entry name" value="DnaJ"/>
    <property type="match status" value="1"/>
</dbReference>
<dbReference type="EMBL" id="AAHK01001145">
    <property type="protein sequence ID" value="EAN86796.1"/>
    <property type="molecule type" value="Genomic_DNA"/>
</dbReference>
<keyword evidence="4" id="KW-1185">Reference proteome</keyword>
<feature type="domain" description="J" evidence="2">
    <location>
        <begin position="193"/>
        <end position="260"/>
    </location>
</feature>
<dbReference type="CDD" id="cd06257">
    <property type="entry name" value="DnaJ"/>
    <property type="match status" value="1"/>
</dbReference>
<dbReference type="PANTHER" id="PTHR24074">
    <property type="entry name" value="CO-CHAPERONE PROTEIN DJLA"/>
    <property type="match status" value="1"/>
</dbReference>
<keyword evidence="1" id="KW-1133">Transmembrane helix</keyword>
<dbReference type="Proteomes" id="UP000002296">
    <property type="component" value="Unassembled WGS sequence"/>
</dbReference>
<accession>Q4D2P6</accession>
<dbReference type="PRINTS" id="PR00625">
    <property type="entry name" value="JDOMAIN"/>
</dbReference>
<dbReference type="RefSeq" id="XP_808647.1">
    <property type="nucleotide sequence ID" value="XM_803554.1"/>
</dbReference>
<dbReference type="Gene3D" id="1.10.287.110">
    <property type="entry name" value="DnaJ domain"/>
    <property type="match status" value="1"/>
</dbReference>
<name>Q4D2P6_TRYCC</name>
<feature type="transmembrane region" description="Helical" evidence="1">
    <location>
        <begin position="363"/>
        <end position="380"/>
    </location>
</feature>
<feature type="transmembrane region" description="Helical" evidence="1">
    <location>
        <begin position="741"/>
        <end position="761"/>
    </location>
</feature>
<dbReference type="PaxDb" id="353153-Q4D2P6"/>
<evidence type="ECO:0000259" key="2">
    <source>
        <dbReference type="PROSITE" id="PS50076"/>
    </source>
</evidence>
<dbReference type="GeneID" id="3539112"/>
<feature type="transmembrane region" description="Helical" evidence="1">
    <location>
        <begin position="324"/>
        <end position="343"/>
    </location>
</feature>
<dbReference type="InterPro" id="IPR050817">
    <property type="entry name" value="DjlA_DnaK_co-chaperone"/>
</dbReference>
<evidence type="ECO:0000313" key="4">
    <source>
        <dbReference type="Proteomes" id="UP000002296"/>
    </source>
</evidence>
<feature type="transmembrane region" description="Helical" evidence="1">
    <location>
        <begin position="16"/>
        <end position="40"/>
    </location>
</feature>
<comment type="caution">
    <text evidence="3">The sequence shown here is derived from an EMBL/GenBank/DDBJ whole genome shotgun (WGS) entry which is preliminary data.</text>
</comment>
<gene>
    <name evidence="3" type="ORF">Tc00.1047053506193.10</name>
</gene>
<organism evidence="3 4">
    <name type="scientific">Trypanosoma cruzi (strain CL Brener)</name>
    <dbReference type="NCBI Taxonomy" id="353153"/>
    <lineage>
        <taxon>Eukaryota</taxon>
        <taxon>Discoba</taxon>
        <taxon>Euglenozoa</taxon>
        <taxon>Kinetoplastea</taxon>
        <taxon>Metakinetoplastina</taxon>
        <taxon>Trypanosomatida</taxon>
        <taxon>Trypanosomatidae</taxon>
        <taxon>Trypanosoma</taxon>
        <taxon>Schizotrypanum</taxon>
    </lineage>
</organism>
<dbReference type="STRING" id="353153.Q4D2P6"/>
<evidence type="ECO:0000256" key="1">
    <source>
        <dbReference type="SAM" id="Phobius"/>
    </source>
</evidence>
<reference evidence="3 4" key="1">
    <citation type="journal article" date="2005" name="Science">
        <title>The genome sequence of Trypanosoma cruzi, etiologic agent of Chagas disease.</title>
        <authorList>
            <person name="El-Sayed N.M."/>
            <person name="Myler P.J."/>
            <person name="Bartholomeu D.C."/>
            <person name="Nilsson D."/>
            <person name="Aggarwal G."/>
            <person name="Tran A.N."/>
            <person name="Ghedin E."/>
            <person name="Worthey E.A."/>
            <person name="Delcher A.L."/>
            <person name="Blandin G."/>
            <person name="Westenberger S.J."/>
            <person name="Caler E."/>
            <person name="Cerqueira G.C."/>
            <person name="Branche C."/>
            <person name="Haas B."/>
            <person name="Anupama A."/>
            <person name="Arner E."/>
            <person name="Aslund L."/>
            <person name="Attipoe P."/>
            <person name="Bontempi E."/>
            <person name="Bringaud F."/>
            <person name="Burton P."/>
            <person name="Cadag E."/>
            <person name="Campbell D.A."/>
            <person name="Carrington M."/>
            <person name="Crabtree J."/>
            <person name="Darban H."/>
            <person name="da Silveira J.F."/>
            <person name="de Jong P."/>
            <person name="Edwards K."/>
            <person name="Englund P.T."/>
            <person name="Fazelina G."/>
            <person name="Feldblyum T."/>
            <person name="Ferella M."/>
            <person name="Frasch A.C."/>
            <person name="Gull K."/>
            <person name="Horn D."/>
            <person name="Hou L."/>
            <person name="Huang Y."/>
            <person name="Kindlund E."/>
            <person name="Klingbeil M."/>
            <person name="Kluge S."/>
            <person name="Koo H."/>
            <person name="Lacerda D."/>
            <person name="Levin M.J."/>
            <person name="Lorenzi H."/>
            <person name="Louie T."/>
            <person name="Machado C.R."/>
            <person name="McCulloch R."/>
            <person name="McKenna A."/>
            <person name="Mizuno Y."/>
            <person name="Mottram J.C."/>
            <person name="Nelson S."/>
            <person name="Ochaya S."/>
            <person name="Osoegawa K."/>
            <person name="Pai G."/>
            <person name="Parsons M."/>
            <person name="Pentony M."/>
            <person name="Pettersson U."/>
            <person name="Pop M."/>
            <person name="Ramirez J.L."/>
            <person name="Rinta J."/>
            <person name="Robertson L."/>
            <person name="Salzberg S.L."/>
            <person name="Sanchez D.O."/>
            <person name="Seyler A."/>
            <person name="Sharma R."/>
            <person name="Shetty J."/>
            <person name="Simpson A.J."/>
            <person name="Sisk E."/>
            <person name="Tammi M.T."/>
            <person name="Tarleton R."/>
            <person name="Teixeira S."/>
            <person name="Van Aken S."/>
            <person name="Vogt C."/>
            <person name="Ward P.N."/>
            <person name="Wickstead B."/>
            <person name="Wortman J."/>
            <person name="White O."/>
            <person name="Fraser C.M."/>
            <person name="Stuart K.D."/>
            <person name="Andersson B."/>
        </authorList>
    </citation>
    <scope>NUCLEOTIDE SEQUENCE [LARGE SCALE GENOMIC DNA]</scope>
    <source>
        <strain evidence="3 4">CL Brener</strain>
    </source>
</reference>
<feature type="transmembrane region" description="Helical" evidence="1">
    <location>
        <begin position="400"/>
        <end position="419"/>
    </location>
</feature>
<dbReference type="eggNOG" id="ENOG502QWID">
    <property type="taxonomic scope" value="Eukaryota"/>
</dbReference>
<proteinExistence type="predicted"/>
<keyword evidence="1" id="KW-0812">Transmembrane</keyword>
<dbReference type="InterPro" id="IPR036869">
    <property type="entry name" value="J_dom_sf"/>
</dbReference>
<keyword evidence="1" id="KW-0472">Membrane</keyword>